<accession>A0A812RJ69</accession>
<feature type="non-terminal residue" evidence="1">
    <location>
        <position position="1"/>
    </location>
</feature>
<proteinExistence type="predicted"/>
<comment type="caution">
    <text evidence="1">The sequence shown here is derived from an EMBL/GenBank/DDBJ whole genome shotgun (WGS) entry which is preliminary data.</text>
</comment>
<sequence>MPVCPHTGEATEVPCNTSCFKDPGVPIKYPEYISHRSLAW</sequence>
<dbReference type="AlphaFoldDB" id="A0A812RJ69"/>
<reference evidence="1" key="1">
    <citation type="submission" date="2021-02" db="EMBL/GenBank/DDBJ databases">
        <authorList>
            <person name="Dougan E. K."/>
            <person name="Rhodes N."/>
            <person name="Thang M."/>
            <person name="Chan C."/>
        </authorList>
    </citation>
    <scope>NUCLEOTIDE SEQUENCE</scope>
</reference>
<keyword evidence="2" id="KW-1185">Reference proteome</keyword>
<evidence type="ECO:0000313" key="1">
    <source>
        <dbReference type="EMBL" id="CAE7441349.1"/>
    </source>
</evidence>
<dbReference type="EMBL" id="CAJNIZ010020502">
    <property type="protein sequence ID" value="CAE7441349.1"/>
    <property type="molecule type" value="Genomic_DNA"/>
</dbReference>
<organism evidence="1 2">
    <name type="scientific">Symbiodinium pilosum</name>
    <name type="common">Dinoflagellate</name>
    <dbReference type="NCBI Taxonomy" id="2952"/>
    <lineage>
        <taxon>Eukaryota</taxon>
        <taxon>Sar</taxon>
        <taxon>Alveolata</taxon>
        <taxon>Dinophyceae</taxon>
        <taxon>Suessiales</taxon>
        <taxon>Symbiodiniaceae</taxon>
        <taxon>Symbiodinium</taxon>
    </lineage>
</organism>
<protein>
    <submittedName>
        <fullName evidence="1">Uncharacterized protein</fullName>
    </submittedName>
</protein>
<evidence type="ECO:0000313" key="2">
    <source>
        <dbReference type="Proteomes" id="UP000649617"/>
    </source>
</evidence>
<gene>
    <name evidence="1" type="ORF">SPIL2461_LOCUS10749</name>
</gene>
<name>A0A812RJ69_SYMPI</name>
<dbReference type="Proteomes" id="UP000649617">
    <property type="component" value="Unassembled WGS sequence"/>
</dbReference>